<evidence type="ECO:0000313" key="2">
    <source>
        <dbReference type="Proteomes" id="UP000192578"/>
    </source>
</evidence>
<protein>
    <submittedName>
        <fullName evidence="1">Uncharacterized protein</fullName>
    </submittedName>
</protein>
<accession>A0A1W0WGQ6</accession>
<gene>
    <name evidence="1" type="ORF">BV898_11480</name>
</gene>
<name>A0A1W0WGQ6_HYPEX</name>
<organism evidence="1 2">
    <name type="scientific">Hypsibius exemplaris</name>
    <name type="common">Freshwater tardigrade</name>
    <dbReference type="NCBI Taxonomy" id="2072580"/>
    <lineage>
        <taxon>Eukaryota</taxon>
        <taxon>Metazoa</taxon>
        <taxon>Ecdysozoa</taxon>
        <taxon>Tardigrada</taxon>
        <taxon>Eutardigrada</taxon>
        <taxon>Parachela</taxon>
        <taxon>Hypsibioidea</taxon>
        <taxon>Hypsibiidae</taxon>
        <taxon>Hypsibius</taxon>
    </lineage>
</organism>
<dbReference type="AlphaFoldDB" id="A0A1W0WGQ6"/>
<dbReference type="Proteomes" id="UP000192578">
    <property type="component" value="Unassembled WGS sequence"/>
</dbReference>
<keyword evidence="2" id="KW-1185">Reference proteome</keyword>
<dbReference type="OrthoDB" id="10521507at2759"/>
<sequence>MANLASVFKSKKAKEWYEKRNCTYYDYGEEPMDAYILGFTLRVVQGVCAGAAGEGGWLCELKHANHKDTTLYCKKNRIAPDKLPVKNRNLQNDGVSYCFGPAKFYERKDGSVVKTTPEASAYIWVQARLSNVVPLETYDGPDTFNVLEVIRSKLEEDSMSEAFINFLLVCGHTTILNLHYKDMLKLFSHVPALVATGP</sequence>
<proteinExistence type="predicted"/>
<comment type="caution">
    <text evidence="1">The sequence shown here is derived from an EMBL/GenBank/DDBJ whole genome shotgun (WGS) entry which is preliminary data.</text>
</comment>
<evidence type="ECO:0000313" key="1">
    <source>
        <dbReference type="EMBL" id="OQV14362.1"/>
    </source>
</evidence>
<dbReference type="EMBL" id="MTYJ01000106">
    <property type="protein sequence ID" value="OQV14362.1"/>
    <property type="molecule type" value="Genomic_DNA"/>
</dbReference>
<reference evidence="2" key="1">
    <citation type="submission" date="2017-01" db="EMBL/GenBank/DDBJ databases">
        <title>Comparative genomics of anhydrobiosis in the tardigrade Hypsibius dujardini.</title>
        <authorList>
            <person name="Yoshida Y."/>
            <person name="Koutsovoulos G."/>
            <person name="Laetsch D."/>
            <person name="Stevens L."/>
            <person name="Kumar S."/>
            <person name="Horikawa D."/>
            <person name="Ishino K."/>
            <person name="Komine S."/>
            <person name="Tomita M."/>
            <person name="Blaxter M."/>
            <person name="Arakawa K."/>
        </authorList>
    </citation>
    <scope>NUCLEOTIDE SEQUENCE [LARGE SCALE GENOMIC DNA]</scope>
    <source>
        <strain evidence="2">Z151</strain>
    </source>
</reference>